<accession>A0ACC0TX53</accession>
<gene>
    <name evidence="1" type="ORF">F5148DRAFT_1235968</name>
</gene>
<sequence>MASSGSSNLPRPSRSRLPISVSNTGARLGAIRDQPTAGTTSCPHLVGSPSTPRVPKNSAVRSRTIVVNAKSTQSPSEQVPERLRTKSITKSPHTRLKQPEQATPPKVPVLSMKEAIALKRTEAKKVLAAQRAFSEHDGAIGMSIEDASPTTREPVVDDDDLGRLSIREMIERARSSGSLNIASRDLLCLPSALFEIHLSVTPEKLSRVPDEPNFPEKHGKKVISNPTLWYEQQDLTFIRARNNQIVELQPEISLFGSLKTIDLQNNRLVSLPESFADLLCLVNLDLSHNALTSLPSQIFSLPALLVLDLSHNSLTTLPFNMPFDTVSKLPRPSRRSSGFFSAPDVVRATRPLPCLASLDVSYNKIVSSAVHHNALPQDLRTFNLARNPLGHVAELLTSLSTLSQLVDLRMSGCTIDDTSFPDNLLSSSNRPAFPNLSILDLEETLATQAAVSRALSNLTQTIDFEASIADARTVPIGTVAVTVGKRIAREAWEIEADRHVQRLREKRSAVILGGTPTQVPLQSLPEPYAKERRAPEVEQDLLSEGPQPPSLPAEVIRPAVGTPTTVAPDAITLLRRYWEPRTHTLTLPPSAGRSLRRTATFVEKEDELPRATLPLTLITTQSFADTLRVLELRSRRAEPVFILPACNSQPLLPCLETLNLEGCALSDVVPCSGAVDGGTLGVLAQLFPSLRNLELAYNNLTSAAVTRGVLEQLLFMDDGGRVGLRRLGLCGNKIEELNGLCELAQLIFGVKASSYDVERRRRWTLEELDVRENSIIGLPGELGLLPLESFLVDGNLFRVPPRRVWEREGTKGLLIWLLGRLDTQGSI</sequence>
<name>A0ACC0TX53_9AGAM</name>
<organism evidence="1 2">
    <name type="scientific">Russula earlei</name>
    <dbReference type="NCBI Taxonomy" id="71964"/>
    <lineage>
        <taxon>Eukaryota</taxon>
        <taxon>Fungi</taxon>
        <taxon>Dikarya</taxon>
        <taxon>Basidiomycota</taxon>
        <taxon>Agaricomycotina</taxon>
        <taxon>Agaricomycetes</taxon>
        <taxon>Russulales</taxon>
        <taxon>Russulaceae</taxon>
        <taxon>Russula</taxon>
    </lineage>
</organism>
<evidence type="ECO:0000313" key="2">
    <source>
        <dbReference type="Proteomes" id="UP001207468"/>
    </source>
</evidence>
<proteinExistence type="predicted"/>
<comment type="caution">
    <text evidence="1">The sequence shown here is derived from an EMBL/GenBank/DDBJ whole genome shotgun (WGS) entry which is preliminary data.</text>
</comment>
<dbReference type="Proteomes" id="UP001207468">
    <property type="component" value="Unassembled WGS sequence"/>
</dbReference>
<keyword evidence="2" id="KW-1185">Reference proteome</keyword>
<protein>
    <submittedName>
        <fullName evidence="1">L domain-like protein</fullName>
    </submittedName>
</protein>
<dbReference type="EMBL" id="JAGFNK010000335">
    <property type="protein sequence ID" value="KAI9452457.1"/>
    <property type="molecule type" value="Genomic_DNA"/>
</dbReference>
<evidence type="ECO:0000313" key="1">
    <source>
        <dbReference type="EMBL" id="KAI9452457.1"/>
    </source>
</evidence>
<reference evidence="1" key="1">
    <citation type="submission" date="2021-03" db="EMBL/GenBank/DDBJ databases">
        <title>Evolutionary priming and transition to the ectomycorrhizal habit in an iconic lineage of mushroom-forming fungi: is preadaptation a requirement?</title>
        <authorList>
            <consortium name="DOE Joint Genome Institute"/>
            <person name="Looney B.P."/>
            <person name="Miyauchi S."/>
            <person name="Morin E."/>
            <person name="Drula E."/>
            <person name="Courty P.E."/>
            <person name="Chicoki N."/>
            <person name="Fauchery L."/>
            <person name="Kohler A."/>
            <person name="Kuo A."/>
            <person name="LaButti K."/>
            <person name="Pangilinan J."/>
            <person name="Lipzen A."/>
            <person name="Riley R."/>
            <person name="Andreopoulos W."/>
            <person name="He G."/>
            <person name="Johnson J."/>
            <person name="Barry K.W."/>
            <person name="Grigoriev I.V."/>
            <person name="Nagy L."/>
            <person name="Hibbett D."/>
            <person name="Henrissat B."/>
            <person name="Matheny P.B."/>
            <person name="Labbe J."/>
            <person name="Martin A.F."/>
        </authorList>
    </citation>
    <scope>NUCLEOTIDE SEQUENCE</scope>
    <source>
        <strain evidence="1">BPL698</strain>
    </source>
</reference>